<dbReference type="AlphaFoldDB" id="A0A444ZEK3"/>
<evidence type="ECO:0000313" key="3">
    <source>
        <dbReference type="Proteomes" id="UP000289738"/>
    </source>
</evidence>
<evidence type="ECO:0000313" key="2">
    <source>
        <dbReference type="EMBL" id="RYR12607.1"/>
    </source>
</evidence>
<reference evidence="2 3" key="1">
    <citation type="submission" date="2019-01" db="EMBL/GenBank/DDBJ databases">
        <title>Sequencing of cultivated peanut Arachis hypogaea provides insights into genome evolution and oil improvement.</title>
        <authorList>
            <person name="Chen X."/>
        </authorList>
    </citation>
    <scope>NUCLEOTIDE SEQUENCE [LARGE SCALE GENOMIC DNA]</scope>
    <source>
        <strain evidence="3">cv. Fuhuasheng</strain>
        <tissue evidence="2">Leaves</tissue>
    </source>
</reference>
<proteinExistence type="predicted"/>
<protein>
    <submittedName>
        <fullName evidence="2">Uncharacterized protein</fullName>
    </submittedName>
</protein>
<evidence type="ECO:0000256" key="1">
    <source>
        <dbReference type="SAM" id="MobiDB-lite"/>
    </source>
</evidence>
<sequence>MPPPPHPPPPTSHHHQFQCDAQQLFQRDTQTITPKALESVKAAIASSDVDHKTNAKRKAVSCHATGQTWEDPSLAE</sequence>
<accession>A0A444ZEK3</accession>
<comment type="caution">
    <text evidence="2">The sequence shown here is derived from an EMBL/GenBank/DDBJ whole genome shotgun (WGS) entry which is preliminary data.</text>
</comment>
<name>A0A444ZEK3_ARAHY</name>
<dbReference type="STRING" id="3818.A0A444ZEK3"/>
<gene>
    <name evidence="2" type="ORF">Ahy_B04g070068</name>
</gene>
<keyword evidence="3" id="KW-1185">Reference proteome</keyword>
<dbReference type="EMBL" id="SDMP01000014">
    <property type="protein sequence ID" value="RYR12607.1"/>
    <property type="molecule type" value="Genomic_DNA"/>
</dbReference>
<dbReference type="Proteomes" id="UP000289738">
    <property type="component" value="Chromosome B04"/>
</dbReference>
<feature type="region of interest" description="Disordered" evidence="1">
    <location>
        <begin position="48"/>
        <end position="76"/>
    </location>
</feature>
<organism evidence="2 3">
    <name type="scientific">Arachis hypogaea</name>
    <name type="common">Peanut</name>
    <dbReference type="NCBI Taxonomy" id="3818"/>
    <lineage>
        <taxon>Eukaryota</taxon>
        <taxon>Viridiplantae</taxon>
        <taxon>Streptophyta</taxon>
        <taxon>Embryophyta</taxon>
        <taxon>Tracheophyta</taxon>
        <taxon>Spermatophyta</taxon>
        <taxon>Magnoliopsida</taxon>
        <taxon>eudicotyledons</taxon>
        <taxon>Gunneridae</taxon>
        <taxon>Pentapetalae</taxon>
        <taxon>rosids</taxon>
        <taxon>fabids</taxon>
        <taxon>Fabales</taxon>
        <taxon>Fabaceae</taxon>
        <taxon>Papilionoideae</taxon>
        <taxon>50 kb inversion clade</taxon>
        <taxon>dalbergioids sensu lato</taxon>
        <taxon>Dalbergieae</taxon>
        <taxon>Pterocarpus clade</taxon>
        <taxon>Arachis</taxon>
    </lineage>
</organism>